<comment type="caution">
    <text evidence="2">The sequence shown here is derived from an EMBL/GenBank/DDBJ whole genome shotgun (WGS) entry which is preliminary data.</text>
</comment>
<reference evidence="3" key="1">
    <citation type="journal article" date="2019" name="Int. J. Syst. Evol. Microbiol.">
        <title>The Global Catalogue of Microorganisms (GCM) 10K type strain sequencing project: providing services to taxonomists for standard genome sequencing and annotation.</title>
        <authorList>
            <consortium name="The Broad Institute Genomics Platform"/>
            <consortium name="The Broad Institute Genome Sequencing Center for Infectious Disease"/>
            <person name="Wu L."/>
            <person name="Ma J."/>
        </authorList>
    </citation>
    <scope>NUCLEOTIDE SEQUENCE [LARGE SCALE GENOMIC DNA]</scope>
    <source>
        <strain evidence="3">CCM 8604</strain>
    </source>
</reference>
<dbReference type="Proteomes" id="UP001597036">
    <property type="component" value="Unassembled WGS sequence"/>
</dbReference>
<dbReference type="RefSeq" id="WP_377938971.1">
    <property type="nucleotide sequence ID" value="NZ_JBHTHQ010000021.1"/>
</dbReference>
<dbReference type="InterPro" id="IPR036689">
    <property type="entry name" value="ESAT-6-like_sf"/>
</dbReference>
<dbReference type="NCBIfam" id="TIGR03930">
    <property type="entry name" value="WXG100_ESAT6"/>
    <property type="match status" value="1"/>
</dbReference>
<proteinExistence type="inferred from homology"/>
<accession>A0ABW2Y506</accession>
<evidence type="ECO:0000313" key="3">
    <source>
        <dbReference type="Proteomes" id="UP001597036"/>
    </source>
</evidence>
<sequence length="96" mass="10320">MPQYHVDSEQIAGASTAINASVEQIRSAVTTMYTQLSGLQGAWQGSAATQFTSLMEQWRTAQTTMEQSLQSIQQSLAAASQVYADAETQASGLFAR</sequence>
<dbReference type="Pfam" id="PF06013">
    <property type="entry name" value="WXG100"/>
    <property type="match status" value="1"/>
</dbReference>
<comment type="similarity">
    <text evidence="1">Belongs to the WXG100 family.</text>
</comment>
<organism evidence="2 3">
    <name type="scientific">Alloscardovia venturai</name>
    <dbReference type="NCBI Taxonomy" id="1769421"/>
    <lineage>
        <taxon>Bacteria</taxon>
        <taxon>Bacillati</taxon>
        <taxon>Actinomycetota</taxon>
        <taxon>Actinomycetes</taxon>
        <taxon>Bifidobacteriales</taxon>
        <taxon>Bifidobacteriaceae</taxon>
        <taxon>Alloscardovia</taxon>
    </lineage>
</organism>
<gene>
    <name evidence="2" type="ORF">ACFQY8_05925</name>
</gene>
<dbReference type="SUPFAM" id="SSF140453">
    <property type="entry name" value="EsxAB dimer-like"/>
    <property type="match status" value="1"/>
</dbReference>
<dbReference type="EMBL" id="JBHTHQ010000021">
    <property type="protein sequence ID" value="MFD0705279.1"/>
    <property type="molecule type" value="Genomic_DNA"/>
</dbReference>
<keyword evidence="3" id="KW-1185">Reference proteome</keyword>
<name>A0ABW2Y506_9BIFI</name>
<dbReference type="InterPro" id="IPR010310">
    <property type="entry name" value="T7SS_ESAT-6-like"/>
</dbReference>
<protein>
    <recommendedName>
        <fullName evidence="1">ESAT-6-like protein</fullName>
    </recommendedName>
</protein>
<evidence type="ECO:0000256" key="1">
    <source>
        <dbReference type="RuleBase" id="RU362001"/>
    </source>
</evidence>
<dbReference type="Gene3D" id="1.10.287.1060">
    <property type="entry name" value="ESAT-6-like"/>
    <property type="match status" value="1"/>
</dbReference>
<evidence type="ECO:0000313" key="2">
    <source>
        <dbReference type="EMBL" id="MFD0705279.1"/>
    </source>
</evidence>